<evidence type="ECO:0000313" key="1">
    <source>
        <dbReference type="EMBL" id="XAY03886.1"/>
    </source>
</evidence>
<dbReference type="Pfam" id="PF13738">
    <property type="entry name" value="Pyr_redox_3"/>
    <property type="match status" value="1"/>
</dbReference>
<dbReference type="AlphaFoldDB" id="A0AAU7AQJ5"/>
<reference evidence="1" key="1">
    <citation type="submission" date="2022-12" db="EMBL/GenBank/DDBJ databases">
        <title>Paraconexibacter alkalitolerans sp. nov. and Baekduia alba sp. nov., isolated from soil and emended description of the genera Paraconexibacter (Chun et al., 2020) and Baekduia (An et al., 2020).</title>
        <authorList>
            <person name="Vieira S."/>
            <person name="Huber K.J."/>
            <person name="Geppert A."/>
            <person name="Wolf J."/>
            <person name="Neumann-Schaal M."/>
            <person name="Muesken M."/>
            <person name="Overmann J."/>
        </authorList>
    </citation>
    <scope>NUCLEOTIDE SEQUENCE</scope>
    <source>
        <strain evidence="1">AEG42_29</strain>
    </source>
</reference>
<dbReference type="SUPFAM" id="SSF51905">
    <property type="entry name" value="FAD/NAD(P)-binding domain"/>
    <property type="match status" value="1"/>
</dbReference>
<dbReference type="InterPro" id="IPR051209">
    <property type="entry name" value="FAD-bind_Monooxygenase_sf"/>
</dbReference>
<dbReference type="PRINTS" id="PR00411">
    <property type="entry name" value="PNDRDTASEI"/>
</dbReference>
<dbReference type="EC" id="1.14.13.-" evidence="1"/>
<dbReference type="InterPro" id="IPR036188">
    <property type="entry name" value="FAD/NAD-bd_sf"/>
</dbReference>
<dbReference type="GO" id="GO:0004497">
    <property type="term" value="F:monooxygenase activity"/>
    <property type="evidence" value="ECO:0007669"/>
    <property type="project" value="UniProtKB-KW"/>
</dbReference>
<dbReference type="PANTHER" id="PTHR42877:SF4">
    <property type="entry name" value="FAD_NAD(P)-BINDING DOMAIN-CONTAINING PROTEIN-RELATED"/>
    <property type="match status" value="1"/>
</dbReference>
<dbReference type="KEGG" id="parq:DSM112329_00709"/>
<name>A0AAU7AQJ5_9ACTN</name>
<dbReference type="Gene3D" id="3.50.50.60">
    <property type="entry name" value="FAD/NAD(P)-binding domain"/>
    <property type="match status" value="2"/>
</dbReference>
<accession>A0AAU7AQJ5</accession>
<keyword evidence="1" id="KW-0560">Oxidoreductase</keyword>
<dbReference type="EMBL" id="CP114014">
    <property type="protein sequence ID" value="XAY03886.1"/>
    <property type="molecule type" value="Genomic_DNA"/>
</dbReference>
<protein>
    <submittedName>
        <fullName evidence="1">Baeyer-Villiger monooxygenase</fullName>
        <ecNumber evidence="1">1.14.13.-</ecNumber>
    </submittedName>
</protein>
<sequence length="503" mass="55799">MYANVQSKVVIVGAGFGGIAAAIELQRHGFSDITILEKATEPGGTWFHNSYPGAACDVPSHLYSYSFAQRRDWTRLCSPQEEILRYLQGVSRTYGLDRITVPGSTVSSCVWDDEDLQWTVTTTDGRTYDAGAVVLATGQLHQPAFPRLQDAESFEGHSFHSAEWDHEYDLTGKRVAVIGTGASAVQFVPEIAKQVAALSVFQRSGNWFLNRKNRPYPALAMKAIDRIPGLQSARRRFLYHYGEVLTAAIRHPNTLGRLVYFRSASFMRSQLKDPEVRAKAWPDYTFGCKRVLFSSHYLPALQRPNVDLVTDRVTGLTPAGVRTEDGREHPVDCIIYGTGFRTNDFMFPMQVTGTDGRDLATDWEGGAHAHLGISMPGFPSLFVMYGPNTNTSGGSIIVYLEAQAQYIRQALETVRDRGARALMVRADVESASDAALQQQFAGTAWTLCDSWYRTDEGRIVANWPGYMREYEAATRQLDPAQFAYIGMSGDVATESLPVETSSH</sequence>
<organism evidence="1">
    <name type="scientific">Paraconexibacter sp. AEG42_29</name>
    <dbReference type="NCBI Taxonomy" id="2997339"/>
    <lineage>
        <taxon>Bacteria</taxon>
        <taxon>Bacillati</taxon>
        <taxon>Actinomycetota</taxon>
        <taxon>Thermoleophilia</taxon>
        <taxon>Solirubrobacterales</taxon>
        <taxon>Paraconexibacteraceae</taxon>
        <taxon>Paraconexibacter</taxon>
    </lineage>
</organism>
<dbReference type="RefSeq" id="WP_354700434.1">
    <property type="nucleotide sequence ID" value="NZ_CP114014.1"/>
</dbReference>
<dbReference type="PRINTS" id="PR00368">
    <property type="entry name" value="FADPNR"/>
</dbReference>
<gene>
    <name evidence="1" type="ORF">DSM112329_00709</name>
</gene>
<dbReference type="PANTHER" id="PTHR42877">
    <property type="entry name" value="L-ORNITHINE N(5)-MONOOXYGENASE-RELATED"/>
    <property type="match status" value="1"/>
</dbReference>
<proteinExistence type="predicted"/>
<keyword evidence="1" id="KW-0503">Monooxygenase</keyword>